<organism evidence="2 3">
    <name type="scientific">Amycolatopsis mediterranei (strain U-32)</name>
    <dbReference type="NCBI Taxonomy" id="749927"/>
    <lineage>
        <taxon>Bacteria</taxon>
        <taxon>Bacillati</taxon>
        <taxon>Actinomycetota</taxon>
        <taxon>Actinomycetes</taxon>
        <taxon>Pseudonocardiales</taxon>
        <taxon>Pseudonocardiaceae</taxon>
        <taxon>Amycolatopsis</taxon>
    </lineage>
</organism>
<evidence type="ECO:0000313" key="3">
    <source>
        <dbReference type="Proteomes" id="UP000000328"/>
    </source>
</evidence>
<evidence type="ECO:0000313" key="2">
    <source>
        <dbReference type="EMBL" id="ADJ47544.1"/>
    </source>
</evidence>
<dbReference type="eggNOG" id="ENOG5031KDR">
    <property type="taxonomic scope" value="Bacteria"/>
</dbReference>
<proteinExistence type="predicted"/>
<sequence length="162" mass="17686">MEAARDDLSHVSVPDLLGRYAAILQELQDRGVVRTRNAPLGDYAEYLAAQVYDGELAANSLKSYDLLAADGRRIQVKARTVAPDTRAGAVFSVFHSFEFDIAVLITFDSATYALRQAREVPAADLETAGRHSDHVNGRLIRITAGIRLGVDVTARFRAVASR</sequence>
<dbReference type="KEGG" id="amd:AMED_5797"/>
<protein>
    <recommendedName>
        <fullName evidence="1">DUF6998 domain-containing protein</fullName>
    </recommendedName>
</protein>
<evidence type="ECO:0000259" key="1">
    <source>
        <dbReference type="Pfam" id="PF22522"/>
    </source>
</evidence>
<dbReference type="OrthoDB" id="4471973at2"/>
<feature type="domain" description="DUF6998" evidence="1">
    <location>
        <begin position="40"/>
        <end position="80"/>
    </location>
</feature>
<dbReference type="EMBL" id="CP002000">
    <property type="protein sequence ID" value="ADJ47544.1"/>
    <property type="molecule type" value="Genomic_DNA"/>
</dbReference>
<dbReference type="HOGENOM" id="CLU_131381_0_0_11"/>
<dbReference type="PATRIC" id="fig|749927.5.peg.6026"/>
<name>A0A0H3DD29_AMYMU</name>
<dbReference type="InterPro" id="IPR054267">
    <property type="entry name" value="DUF6998"/>
</dbReference>
<gene>
    <name evidence="2" type="ordered locus">AMED_5797</name>
</gene>
<dbReference type="Proteomes" id="UP000000328">
    <property type="component" value="Chromosome"/>
</dbReference>
<dbReference type="Pfam" id="PF22522">
    <property type="entry name" value="DUF6998"/>
    <property type="match status" value="1"/>
</dbReference>
<dbReference type="AlphaFoldDB" id="A0A0H3DD29"/>
<accession>A0A0H3DD29</accession>
<reference evidence="2 3" key="1">
    <citation type="journal article" date="2010" name="Cell Res.">
        <title>Complete genome sequence of the rifamycin SV-producing Amycolatopsis mediterranei U32 revealed its genetic characteristics in phylogeny and metabolism.</title>
        <authorList>
            <person name="Zhao W."/>
            <person name="Zhong Y."/>
            <person name="Yuan H."/>
            <person name="Wang J."/>
            <person name="Zheng H."/>
            <person name="Wang Y."/>
            <person name="Cen X."/>
            <person name="Xu F."/>
            <person name="Bai J."/>
            <person name="Han X."/>
            <person name="Lu G."/>
            <person name="Zhu Y."/>
            <person name="Shao Z."/>
            <person name="Yan H."/>
            <person name="Li C."/>
            <person name="Peng N."/>
            <person name="Zhang Z."/>
            <person name="Zhang Y."/>
            <person name="Lin W."/>
            <person name="Fan Y."/>
            <person name="Qin Z."/>
            <person name="Hu Y."/>
            <person name="Zhu B."/>
            <person name="Wang S."/>
            <person name="Ding X."/>
            <person name="Zhao G.P."/>
        </authorList>
    </citation>
    <scope>NUCLEOTIDE SEQUENCE [LARGE SCALE GENOMIC DNA]</scope>
    <source>
        <strain evidence="3">U-32</strain>
    </source>
</reference>